<dbReference type="Gene3D" id="3.30.200.20">
    <property type="entry name" value="Phosphorylase Kinase, domain 1"/>
    <property type="match status" value="1"/>
</dbReference>
<name>A0ABW3VVP5_9ACTN</name>
<protein>
    <submittedName>
        <fullName evidence="2">Fructosamine kinase family protein</fullName>
    </submittedName>
</protein>
<proteinExistence type="predicted"/>
<dbReference type="InterPro" id="IPR016477">
    <property type="entry name" value="Fructo-/Ketosamine-3-kinase"/>
</dbReference>
<accession>A0ABW3VVP5</accession>
<reference evidence="3" key="1">
    <citation type="journal article" date="2019" name="Int. J. Syst. Evol. Microbiol.">
        <title>The Global Catalogue of Microorganisms (GCM) 10K type strain sequencing project: providing services to taxonomists for standard genome sequencing and annotation.</title>
        <authorList>
            <consortium name="The Broad Institute Genomics Platform"/>
            <consortium name="The Broad Institute Genome Sequencing Center for Infectious Disease"/>
            <person name="Wu L."/>
            <person name="Ma J."/>
        </authorList>
    </citation>
    <scope>NUCLEOTIDE SEQUENCE [LARGE SCALE GENOMIC DNA]</scope>
    <source>
        <strain evidence="3">CCUG 52478</strain>
    </source>
</reference>
<gene>
    <name evidence="2" type="ORF">ACFQ3F_00390</name>
</gene>
<keyword evidence="2" id="KW-0418">Kinase</keyword>
<feature type="region of interest" description="Disordered" evidence="1">
    <location>
        <begin position="137"/>
        <end position="190"/>
    </location>
</feature>
<dbReference type="PANTHER" id="PTHR12149">
    <property type="entry name" value="FRUCTOSAMINE 3 KINASE-RELATED PROTEIN"/>
    <property type="match status" value="1"/>
</dbReference>
<evidence type="ECO:0000313" key="3">
    <source>
        <dbReference type="Proteomes" id="UP001597229"/>
    </source>
</evidence>
<dbReference type="Proteomes" id="UP001597229">
    <property type="component" value="Unassembled WGS sequence"/>
</dbReference>
<dbReference type="Gene3D" id="1.10.510.10">
    <property type="entry name" value="Transferase(Phosphotransferase) domain 1"/>
    <property type="match status" value="1"/>
</dbReference>
<sequence length="358" mass="37035">MARQPVVAGRAEQLLGSAVVATAPVAGGDIATAVKLRLSNGRTAFLKTLTHAPPRFFACEADGLRWLAEAAADGGVATPEVLAVDGDCLILDWIEAGRPNAEAAARFGRALAATHRHGAPCFGLDASAFGGPTGGGASRVESFGGSTGGGAPRVESFGGSTGGGAPRVESFGGSTGGGAPRVESFGGSTGGGAPRVEGYIGRLPLPNRTLPTWAEFYAERRIAPYLKVLRDKSIVSADDAATIEAAVARADTILPDEPPARLHGDLWNGNVVWTNDERAVVVDPAAYGGHREVDLAMLALFGLPQLPQVMAAYDDVAPLADGWEDRLGFHQLFPLLVHACTFGGQYGARAARVAQRYL</sequence>
<keyword evidence="3" id="KW-1185">Reference proteome</keyword>
<dbReference type="EMBL" id="JBHTLX010000002">
    <property type="protein sequence ID" value="MFD1246233.1"/>
    <property type="molecule type" value="Genomic_DNA"/>
</dbReference>
<comment type="caution">
    <text evidence="2">The sequence shown here is derived from an EMBL/GenBank/DDBJ whole genome shotgun (WGS) entry which is preliminary data.</text>
</comment>
<dbReference type="Gene3D" id="1.20.1270.240">
    <property type="match status" value="1"/>
</dbReference>
<organism evidence="2 3">
    <name type="scientific">Nocardioides ginsengisoli</name>
    <dbReference type="NCBI Taxonomy" id="363868"/>
    <lineage>
        <taxon>Bacteria</taxon>
        <taxon>Bacillati</taxon>
        <taxon>Actinomycetota</taxon>
        <taxon>Actinomycetes</taxon>
        <taxon>Propionibacteriales</taxon>
        <taxon>Nocardioidaceae</taxon>
        <taxon>Nocardioides</taxon>
    </lineage>
</organism>
<dbReference type="InterPro" id="IPR011009">
    <property type="entry name" value="Kinase-like_dom_sf"/>
</dbReference>
<keyword evidence="2" id="KW-0808">Transferase</keyword>
<dbReference type="RefSeq" id="WP_379227929.1">
    <property type="nucleotide sequence ID" value="NZ_JBHTLX010000002.1"/>
</dbReference>
<dbReference type="GO" id="GO:0016301">
    <property type="term" value="F:kinase activity"/>
    <property type="evidence" value="ECO:0007669"/>
    <property type="project" value="UniProtKB-KW"/>
</dbReference>
<dbReference type="SUPFAM" id="SSF56112">
    <property type="entry name" value="Protein kinase-like (PK-like)"/>
    <property type="match status" value="1"/>
</dbReference>
<dbReference type="Pfam" id="PF03881">
    <property type="entry name" value="Fructosamin_kin"/>
    <property type="match status" value="2"/>
</dbReference>
<evidence type="ECO:0000256" key="1">
    <source>
        <dbReference type="SAM" id="MobiDB-lite"/>
    </source>
</evidence>
<evidence type="ECO:0000313" key="2">
    <source>
        <dbReference type="EMBL" id="MFD1246233.1"/>
    </source>
</evidence>
<dbReference type="PANTHER" id="PTHR12149:SF8">
    <property type="entry name" value="PROTEIN-RIBULOSAMINE 3-KINASE"/>
    <property type="match status" value="1"/>
</dbReference>